<dbReference type="GO" id="GO:0006508">
    <property type="term" value="P:proteolysis"/>
    <property type="evidence" value="ECO:0007669"/>
    <property type="project" value="UniProtKB-KW"/>
</dbReference>
<dbReference type="InterPro" id="IPR043504">
    <property type="entry name" value="Peptidase_S1_PA_chymotrypsin"/>
</dbReference>
<dbReference type="AlphaFoldDB" id="A0A1R1PGT1"/>
<gene>
    <name evidence="5" type="ORF">AX774_g6383</name>
</gene>
<dbReference type="InterPro" id="IPR001314">
    <property type="entry name" value="Peptidase_S1A"/>
</dbReference>
<keyword evidence="3" id="KW-0378">Hydrolase</keyword>
<dbReference type="InterPro" id="IPR018114">
    <property type="entry name" value="TRYPSIN_HIS"/>
</dbReference>
<keyword evidence="3" id="KW-0720">Serine protease</keyword>
<keyword evidence="2" id="KW-1015">Disulfide bond</keyword>
<sequence>MHVSGYATGSRKVLRSELDQDSDEGLVTNIINGVQSDSDEFRFAAQIFVKLNNTFEYKCTGSLVTENYILSAGHCAVRNKIQLSPDSYRIVLGSRSLGDPNSGTDYYNVVKINSGDYVTSKAHDIALFRLEKPVPSSVATPIKIYPFRVYNKLLVTVAGWGVTKAGSATPSNVLLKTVVNISSSSNCTKYNPNWTTNYGALLCQESYNGNDSCQGDSGGPLVTVYGGKQVLVGVTSKGRNKNPKFTNKCGKNNIAYYTRVGYFLNFISNETGVSPRSLTPDLDIQF</sequence>
<feature type="domain" description="Peptidase S1" evidence="4">
    <location>
        <begin position="30"/>
        <end position="272"/>
    </location>
</feature>
<evidence type="ECO:0000313" key="5">
    <source>
        <dbReference type="EMBL" id="OMH80186.1"/>
    </source>
</evidence>
<dbReference type="PANTHER" id="PTHR24276">
    <property type="entry name" value="POLYSERASE-RELATED"/>
    <property type="match status" value="1"/>
</dbReference>
<proteinExistence type="inferred from homology"/>
<dbReference type="InterPro" id="IPR001254">
    <property type="entry name" value="Trypsin_dom"/>
</dbReference>
<comment type="similarity">
    <text evidence="1">Belongs to the peptidase S1 family.</text>
</comment>
<dbReference type="CDD" id="cd00190">
    <property type="entry name" value="Tryp_SPc"/>
    <property type="match status" value="1"/>
</dbReference>
<dbReference type="InterPro" id="IPR009003">
    <property type="entry name" value="Peptidase_S1_PA"/>
</dbReference>
<organism evidence="5 6">
    <name type="scientific">Zancudomyces culisetae</name>
    <name type="common">Gut fungus</name>
    <name type="synonym">Smittium culisetae</name>
    <dbReference type="NCBI Taxonomy" id="1213189"/>
    <lineage>
        <taxon>Eukaryota</taxon>
        <taxon>Fungi</taxon>
        <taxon>Fungi incertae sedis</taxon>
        <taxon>Zoopagomycota</taxon>
        <taxon>Kickxellomycotina</taxon>
        <taxon>Harpellomycetes</taxon>
        <taxon>Harpellales</taxon>
        <taxon>Legeriomycetaceae</taxon>
        <taxon>Zancudomyces</taxon>
    </lineage>
</organism>
<dbReference type="Proteomes" id="UP000188320">
    <property type="component" value="Unassembled WGS sequence"/>
</dbReference>
<dbReference type="PRINTS" id="PR00722">
    <property type="entry name" value="CHYMOTRYPSIN"/>
</dbReference>
<dbReference type="InterPro" id="IPR050430">
    <property type="entry name" value="Peptidase_S1"/>
</dbReference>
<reference evidence="6" key="1">
    <citation type="submission" date="2017-01" db="EMBL/GenBank/DDBJ databases">
        <authorList>
            <person name="Wang Y."/>
            <person name="White M."/>
            <person name="Kvist S."/>
            <person name="Moncalvo J.-M."/>
        </authorList>
    </citation>
    <scope>NUCLEOTIDE SEQUENCE [LARGE SCALE GENOMIC DNA]</scope>
    <source>
        <strain evidence="6">COL-18-3</strain>
    </source>
</reference>
<dbReference type="InterPro" id="IPR033116">
    <property type="entry name" value="TRYPSIN_SER"/>
</dbReference>
<dbReference type="OrthoDB" id="6380398at2759"/>
<evidence type="ECO:0000256" key="3">
    <source>
        <dbReference type="RuleBase" id="RU363034"/>
    </source>
</evidence>
<dbReference type="PROSITE" id="PS00135">
    <property type="entry name" value="TRYPSIN_SER"/>
    <property type="match status" value="1"/>
</dbReference>
<dbReference type="PROSITE" id="PS50240">
    <property type="entry name" value="TRYPSIN_DOM"/>
    <property type="match status" value="1"/>
</dbReference>
<dbReference type="Pfam" id="PF00089">
    <property type="entry name" value="Trypsin"/>
    <property type="match status" value="1"/>
</dbReference>
<keyword evidence="3" id="KW-0645">Protease</keyword>
<keyword evidence="6" id="KW-1185">Reference proteome</keyword>
<dbReference type="GO" id="GO:0004252">
    <property type="term" value="F:serine-type endopeptidase activity"/>
    <property type="evidence" value="ECO:0007669"/>
    <property type="project" value="InterPro"/>
</dbReference>
<protein>
    <submittedName>
        <fullName evidence="5">Tryptase-2</fullName>
    </submittedName>
</protein>
<evidence type="ECO:0000313" key="6">
    <source>
        <dbReference type="Proteomes" id="UP000188320"/>
    </source>
</evidence>
<dbReference type="PANTHER" id="PTHR24276:SF91">
    <property type="entry name" value="AT26814P-RELATED"/>
    <property type="match status" value="1"/>
</dbReference>
<dbReference type="Gene3D" id="2.40.10.10">
    <property type="entry name" value="Trypsin-like serine proteases"/>
    <property type="match status" value="1"/>
</dbReference>
<accession>A0A1R1PGT1</accession>
<name>A0A1R1PGT1_ZANCU</name>
<evidence type="ECO:0000259" key="4">
    <source>
        <dbReference type="PROSITE" id="PS50240"/>
    </source>
</evidence>
<comment type="caution">
    <text evidence="5">The sequence shown here is derived from an EMBL/GenBank/DDBJ whole genome shotgun (WGS) entry which is preliminary data.</text>
</comment>
<evidence type="ECO:0000256" key="1">
    <source>
        <dbReference type="ARBA" id="ARBA00007664"/>
    </source>
</evidence>
<evidence type="ECO:0000256" key="2">
    <source>
        <dbReference type="ARBA" id="ARBA00023157"/>
    </source>
</evidence>
<dbReference type="SUPFAM" id="SSF50494">
    <property type="entry name" value="Trypsin-like serine proteases"/>
    <property type="match status" value="1"/>
</dbReference>
<dbReference type="EMBL" id="LSSK01001272">
    <property type="protein sequence ID" value="OMH80186.1"/>
    <property type="molecule type" value="Genomic_DNA"/>
</dbReference>
<dbReference type="SMART" id="SM00020">
    <property type="entry name" value="Tryp_SPc"/>
    <property type="match status" value="1"/>
</dbReference>
<dbReference type="PROSITE" id="PS00134">
    <property type="entry name" value="TRYPSIN_HIS"/>
    <property type="match status" value="1"/>
</dbReference>